<dbReference type="PROSITE" id="PS51384">
    <property type="entry name" value="FAD_FR"/>
    <property type="match status" value="1"/>
</dbReference>
<evidence type="ECO:0000313" key="3">
    <source>
        <dbReference type="Proteomes" id="UP000053528"/>
    </source>
</evidence>
<dbReference type="CDD" id="cd06193">
    <property type="entry name" value="siderophore_interacting"/>
    <property type="match status" value="1"/>
</dbReference>
<dbReference type="Pfam" id="PF08021">
    <property type="entry name" value="FAD_binding_9"/>
    <property type="match status" value="1"/>
</dbReference>
<dbReference type="GO" id="GO:0016491">
    <property type="term" value="F:oxidoreductase activity"/>
    <property type="evidence" value="ECO:0007669"/>
    <property type="project" value="InterPro"/>
</dbReference>
<feature type="domain" description="FAD-binding FR-type" evidence="1">
    <location>
        <begin position="35"/>
        <end position="172"/>
    </location>
</feature>
<organism evidence="2 3">
    <name type="scientific">Pseudoglutamicibacter albus DNF00011</name>
    <dbReference type="NCBI Taxonomy" id="1401063"/>
    <lineage>
        <taxon>Bacteria</taxon>
        <taxon>Bacillati</taxon>
        <taxon>Actinomycetota</taxon>
        <taxon>Actinomycetes</taxon>
        <taxon>Micrococcales</taxon>
        <taxon>Micrococcaceae</taxon>
        <taxon>Pseudoglutamicibacter</taxon>
    </lineage>
</organism>
<dbReference type="Proteomes" id="UP000053528">
    <property type="component" value="Unassembled WGS sequence"/>
</dbReference>
<proteinExistence type="predicted"/>
<name>A0A095ZP28_9MICC</name>
<dbReference type="Pfam" id="PF04954">
    <property type="entry name" value="SIP"/>
    <property type="match status" value="1"/>
</dbReference>
<dbReference type="EMBL" id="JRNH01000017">
    <property type="protein sequence ID" value="KGF20297.1"/>
    <property type="molecule type" value="Genomic_DNA"/>
</dbReference>
<accession>A0A095ZP28</accession>
<dbReference type="InterPro" id="IPR013113">
    <property type="entry name" value="SIP_FAD-bd"/>
</dbReference>
<dbReference type="InterPro" id="IPR039374">
    <property type="entry name" value="SIP_fam"/>
</dbReference>
<dbReference type="InterPro" id="IPR007037">
    <property type="entry name" value="SIP_rossman_dom"/>
</dbReference>
<dbReference type="Gene3D" id="2.40.30.10">
    <property type="entry name" value="Translation factors"/>
    <property type="match status" value="1"/>
</dbReference>
<evidence type="ECO:0000259" key="1">
    <source>
        <dbReference type="PROSITE" id="PS51384"/>
    </source>
</evidence>
<dbReference type="InterPro" id="IPR017927">
    <property type="entry name" value="FAD-bd_FR_type"/>
</dbReference>
<dbReference type="AlphaFoldDB" id="A0A095ZP28"/>
<dbReference type="PANTHER" id="PTHR30157:SF0">
    <property type="entry name" value="NADPH-DEPENDENT FERRIC-CHELATE REDUCTASE"/>
    <property type="match status" value="1"/>
</dbReference>
<dbReference type="InterPro" id="IPR039261">
    <property type="entry name" value="FNR_nucleotide-bd"/>
</dbReference>
<dbReference type="RefSeq" id="WP_035756195.1">
    <property type="nucleotide sequence ID" value="NZ_JRNH01000017.1"/>
</dbReference>
<dbReference type="PANTHER" id="PTHR30157">
    <property type="entry name" value="FERRIC REDUCTASE, NADPH-DEPENDENT"/>
    <property type="match status" value="1"/>
</dbReference>
<sequence length="307" mass="34078">MSKSQNTMDPLAISATRPASYVDHQLLDTPSERGHRIIRAEVCSISAPAKNLRRIAVQSPELMGCQLSGPDEFFGLLMPPTPGAQLHLPDHDGGISIRASVAAMPEGRRPSLRWYTVRTLDSERGILTFDVVTHGINSPDDEHIGPGLSWALNAHVGDDVALWTCQGLWHRQQTSQTLIADPSAAPSLCAILEYTQTFAPEQLPEMHVIVLAESQHDLEPLLREHWQDKVGSLKVILRPTTEFSGATLSHLRQLDEAKHPATRASYVWVAGEGDLCKEVRRHVIDSWGLKSDSVQWCPYWFIGRARP</sequence>
<reference evidence="2 3" key="1">
    <citation type="submission" date="2014-07" db="EMBL/GenBank/DDBJ databases">
        <authorList>
            <person name="McCorrison J."/>
            <person name="Sanka R."/>
            <person name="Torralba M."/>
            <person name="Gillis M."/>
            <person name="Haft D.H."/>
            <person name="Methe B."/>
            <person name="Sutton G."/>
            <person name="Nelson K.E."/>
        </authorList>
    </citation>
    <scope>NUCLEOTIDE SEQUENCE [LARGE SCALE GENOMIC DNA]</scope>
    <source>
        <strain evidence="2 3">DNF00011</strain>
    </source>
</reference>
<evidence type="ECO:0000313" key="2">
    <source>
        <dbReference type="EMBL" id="KGF20297.1"/>
    </source>
</evidence>
<protein>
    <submittedName>
        <fullName evidence="2">Iron utilization protein</fullName>
    </submittedName>
</protein>
<gene>
    <name evidence="2" type="ORF">HMPREF2128_06040</name>
</gene>
<dbReference type="Gene3D" id="3.40.50.80">
    <property type="entry name" value="Nucleotide-binding domain of ferredoxin-NADP reductase (FNR) module"/>
    <property type="match status" value="1"/>
</dbReference>
<comment type="caution">
    <text evidence="2">The sequence shown here is derived from an EMBL/GenBank/DDBJ whole genome shotgun (WGS) entry which is preliminary data.</text>
</comment>